<dbReference type="GO" id="GO:0005886">
    <property type="term" value="C:plasma membrane"/>
    <property type="evidence" value="ECO:0007669"/>
    <property type="project" value="TreeGrafter"/>
</dbReference>
<keyword evidence="3" id="KW-1185">Reference proteome</keyword>
<organism evidence="2 3">
    <name type="scientific">Advenella incenata</name>
    <dbReference type="NCBI Taxonomy" id="267800"/>
    <lineage>
        <taxon>Bacteria</taxon>
        <taxon>Pseudomonadati</taxon>
        <taxon>Pseudomonadota</taxon>
        <taxon>Betaproteobacteria</taxon>
        <taxon>Burkholderiales</taxon>
        <taxon>Alcaligenaceae</taxon>
    </lineage>
</organism>
<dbReference type="AlphaFoldDB" id="A0A4Q7VUA2"/>
<gene>
    <name evidence="2" type="ORF">EV681_1941</name>
</gene>
<reference evidence="2 3" key="1">
    <citation type="submission" date="2019-02" db="EMBL/GenBank/DDBJ databases">
        <title>Genomic Encyclopedia of Type Strains, Phase IV (KMG-IV): sequencing the most valuable type-strain genomes for metagenomic binning, comparative biology and taxonomic classification.</title>
        <authorList>
            <person name="Goeker M."/>
        </authorList>
    </citation>
    <scope>NUCLEOTIDE SEQUENCE [LARGE SCALE GENOMIC DNA]</scope>
    <source>
        <strain evidence="2 3">DSM 23814</strain>
    </source>
</reference>
<name>A0A4Q7VUA2_9BURK</name>
<dbReference type="NCBIfam" id="TIGR00843">
    <property type="entry name" value="benE"/>
    <property type="match status" value="1"/>
</dbReference>
<dbReference type="PANTHER" id="PTHR30199:SF0">
    <property type="entry name" value="INNER MEMBRANE PROTEIN YDCO"/>
    <property type="match status" value="1"/>
</dbReference>
<feature type="transmembrane region" description="Helical" evidence="1">
    <location>
        <begin position="326"/>
        <end position="347"/>
    </location>
</feature>
<comment type="caution">
    <text evidence="2">The sequence shown here is derived from an EMBL/GenBank/DDBJ whole genome shotgun (WGS) entry which is preliminary data.</text>
</comment>
<dbReference type="EMBL" id="SHKO01000001">
    <property type="protein sequence ID" value="RZU00133.1"/>
    <property type="molecule type" value="Genomic_DNA"/>
</dbReference>
<feature type="transmembrane region" description="Helical" evidence="1">
    <location>
        <begin position="50"/>
        <end position="68"/>
    </location>
</feature>
<evidence type="ECO:0000313" key="2">
    <source>
        <dbReference type="EMBL" id="RZU00133.1"/>
    </source>
</evidence>
<keyword evidence="1" id="KW-0812">Transmembrane</keyword>
<feature type="transmembrane region" description="Helical" evidence="1">
    <location>
        <begin position="149"/>
        <end position="166"/>
    </location>
</feature>
<dbReference type="InterPro" id="IPR004711">
    <property type="entry name" value="Benzoate_Transporter"/>
</dbReference>
<feature type="transmembrane region" description="Helical" evidence="1">
    <location>
        <begin position="12"/>
        <end position="38"/>
    </location>
</feature>
<evidence type="ECO:0000313" key="3">
    <source>
        <dbReference type="Proteomes" id="UP000293398"/>
    </source>
</evidence>
<dbReference type="Proteomes" id="UP000293398">
    <property type="component" value="Unassembled WGS sequence"/>
</dbReference>
<sequence>MNAWQYFKKDFSTSAAIAGLITVLVSLTGPVAIIIQAAKAGGLSQMQLTSWIWAMSITSGVCGLWLSIRYRTPIVCAFSTGGAALLIDALPQYSYNDIVGAYIFAALLVVLLGISGLFSRLMQHVPRSIVSGMLAGILFAFGAHLFVSLQQAPTLVLPIILAYLVTKRVIPRYAVLAALLTGIAVCVALGQLNTQVLSFSLVVPEFTIPGLSVPALVGVGIPLAFVALASQYAPGVAVLQSSGYHHTPISPLITTTGISTVLFAPFGLHGTTLAAITAAICTGPECHPDPQRRYVAGIVCGVFYIFFGLFATVVTTLFIAIPETFVASLAGLALLGALSSGLAGAMAEESEREAGVITFLMTASGVSFFGVGSAFWGLIAGVAAYAILVWRRKPRKAAA</sequence>
<feature type="transmembrane region" description="Helical" evidence="1">
    <location>
        <begin position="173"/>
        <end position="194"/>
    </location>
</feature>
<dbReference type="OrthoDB" id="9792424at2"/>
<feature type="transmembrane region" description="Helical" evidence="1">
    <location>
        <begin position="294"/>
        <end position="319"/>
    </location>
</feature>
<keyword evidence="1" id="KW-1133">Transmembrane helix</keyword>
<feature type="transmembrane region" description="Helical" evidence="1">
    <location>
        <begin position="206"/>
        <end position="228"/>
    </location>
</feature>
<accession>A0A4Q7VUA2</accession>
<feature type="transmembrane region" description="Helical" evidence="1">
    <location>
        <begin position="99"/>
        <end position="118"/>
    </location>
</feature>
<dbReference type="PANTHER" id="PTHR30199">
    <property type="entry name" value="MFS FAMILY TRANSPORTER, PREDICTED SUBSTRATE BENZOATE"/>
    <property type="match status" value="1"/>
</dbReference>
<keyword evidence="1" id="KW-0472">Membrane</keyword>
<dbReference type="Pfam" id="PF03594">
    <property type="entry name" value="BenE"/>
    <property type="match status" value="1"/>
</dbReference>
<dbReference type="RefSeq" id="WP_130303801.1">
    <property type="nucleotide sequence ID" value="NZ_SHKO01000001.1"/>
</dbReference>
<protein>
    <submittedName>
        <fullName evidence="2">Benzoate membrane transport protein</fullName>
    </submittedName>
</protein>
<evidence type="ECO:0000256" key="1">
    <source>
        <dbReference type="SAM" id="Phobius"/>
    </source>
</evidence>
<feature type="transmembrane region" description="Helical" evidence="1">
    <location>
        <begin position="75"/>
        <end position="93"/>
    </location>
</feature>
<dbReference type="GO" id="GO:0042925">
    <property type="term" value="F:benzoate transmembrane transporter activity"/>
    <property type="evidence" value="ECO:0007669"/>
    <property type="project" value="InterPro"/>
</dbReference>
<feature type="transmembrane region" description="Helical" evidence="1">
    <location>
        <begin position="125"/>
        <end position="143"/>
    </location>
</feature>
<feature type="transmembrane region" description="Helical" evidence="1">
    <location>
        <begin position="367"/>
        <end position="390"/>
    </location>
</feature>
<proteinExistence type="predicted"/>